<feature type="transmembrane region" description="Helical" evidence="6">
    <location>
        <begin position="119"/>
        <end position="139"/>
    </location>
</feature>
<dbReference type="PANTHER" id="PTHR23501">
    <property type="entry name" value="MAJOR FACILITATOR SUPERFAMILY"/>
    <property type="match status" value="1"/>
</dbReference>
<keyword evidence="4 6" id="KW-1133">Transmembrane helix</keyword>
<feature type="transmembrane region" description="Helical" evidence="6">
    <location>
        <begin position="388"/>
        <end position="413"/>
    </location>
</feature>
<dbReference type="InterPro" id="IPR020846">
    <property type="entry name" value="MFS_dom"/>
</dbReference>
<dbReference type="Proteomes" id="UP000250266">
    <property type="component" value="Unassembled WGS sequence"/>
</dbReference>
<gene>
    <name evidence="8" type="ORF">K432DRAFT_284988</name>
</gene>
<organism evidence="8 9">
    <name type="scientific">Lepidopterella palustris CBS 459.81</name>
    <dbReference type="NCBI Taxonomy" id="1314670"/>
    <lineage>
        <taxon>Eukaryota</taxon>
        <taxon>Fungi</taxon>
        <taxon>Dikarya</taxon>
        <taxon>Ascomycota</taxon>
        <taxon>Pezizomycotina</taxon>
        <taxon>Dothideomycetes</taxon>
        <taxon>Pleosporomycetidae</taxon>
        <taxon>Mytilinidiales</taxon>
        <taxon>Argynnaceae</taxon>
        <taxon>Lepidopterella</taxon>
    </lineage>
</organism>
<evidence type="ECO:0000313" key="9">
    <source>
        <dbReference type="Proteomes" id="UP000250266"/>
    </source>
</evidence>
<dbReference type="InterPro" id="IPR053791">
    <property type="entry name" value="MFS_Tri12-like"/>
</dbReference>
<evidence type="ECO:0000256" key="4">
    <source>
        <dbReference type="ARBA" id="ARBA00022989"/>
    </source>
</evidence>
<accession>A0A8E2EMM8</accession>
<comment type="subcellular location">
    <subcellularLocation>
        <location evidence="1">Membrane</location>
        <topology evidence="1">Multi-pass membrane protein</topology>
    </subcellularLocation>
</comment>
<evidence type="ECO:0000313" key="8">
    <source>
        <dbReference type="EMBL" id="OCK86293.1"/>
    </source>
</evidence>
<dbReference type="GO" id="GO:0005886">
    <property type="term" value="C:plasma membrane"/>
    <property type="evidence" value="ECO:0007669"/>
    <property type="project" value="TreeGrafter"/>
</dbReference>
<dbReference type="Pfam" id="PF06609">
    <property type="entry name" value="TRI12"/>
    <property type="match status" value="1"/>
</dbReference>
<dbReference type="GO" id="GO:0022857">
    <property type="term" value="F:transmembrane transporter activity"/>
    <property type="evidence" value="ECO:0007669"/>
    <property type="project" value="InterPro"/>
</dbReference>
<dbReference type="PROSITE" id="PS50850">
    <property type="entry name" value="MFS"/>
    <property type="match status" value="1"/>
</dbReference>
<feature type="transmembrane region" description="Helical" evidence="6">
    <location>
        <begin position="263"/>
        <end position="285"/>
    </location>
</feature>
<evidence type="ECO:0000256" key="6">
    <source>
        <dbReference type="SAM" id="Phobius"/>
    </source>
</evidence>
<feature type="transmembrane region" description="Helical" evidence="6">
    <location>
        <begin position="223"/>
        <end position="242"/>
    </location>
</feature>
<feature type="transmembrane region" description="Helical" evidence="6">
    <location>
        <begin position="305"/>
        <end position="323"/>
    </location>
</feature>
<dbReference type="SUPFAM" id="SSF103473">
    <property type="entry name" value="MFS general substrate transporter"/>
    <property type="match status" value="1"/>
</dbReference>
<feature type="transmembrane region" description="Helical" evidence="6">
    <location>
        <begin position="86"/>
        <end position="107"/>
    </location>
</feature>
<keyword evidence="2" id="KW-0813">Transport</keyword>
<feature type="domain" description="Major facilitator superfamily (MFS) profile" evidence="7">
    <location>
        <begin position="1"/>
        <end position="507"/>
    </location>
</feature>
<dbReference type="Gene3D" id="1.20.1250.20">
    <property type="entry name" value="MFS general substrate transporter like domains"/>
    <property type="match status" value="1"/>
</dbReference>
<sequence>MIVQYEGAFFSLTLVGANITTINRTLGPKPYYAWMAISWTLANAILFTIAGRLGDLFGRRNIMIFGNLLAIVGTIVGGTAKSTGIVIVGSSICGVGGGIQQTAPAALSEIVPKRLRPQASAAVAASGILGGFFGAPIAFHVASKLSWRWSFYIPLICDGVGALLLFLFYFPPTFEEKHLRDHRSKWQEIKSFDYVGLLLYIGGMVILLLGINWGGTSHPWKSAHVIVTIIVGALTLIAFGFWEVYANLVEPLVPYKLFKNVRGFTMVLVAVFVSGMLLYSLSSLWPTEVQVVYTSDPNKAGWEGSTILGATIFGSLGLSFFLQKIGHARILYVLSIGAQTAFIGSMAAMTPTTNTAAIVVSLFAGFTIGFVQIIGISMVILNAPDEDLGVAVGLVGTFRTLGGAIATGIYNAILANRVGDVLPKRFAAAVLPLGLPITSLESLIKAFASGSQAAMLAVPGVSPEILEAGAQAYKSSYASGFRLVYLVAIAFGAVGSICALFTNDIDKLMTNEVAVKLHKPGIHLQQPSDNESVQPGKAER</sequence>
<feature type="transmembrane region" description="Helical" evidence="6">
    <location>
        <begin position="483"/>
        <end position="502"/>
    </location>
</feature>
<dbReference type="InterPro" id="IPR010573">
    <property type="entry name" value="MFS_Str1/Tri12-like"/>
</dbReference>
<reference evidence="8 9" key="1">
    <citation type="journal article" date="2016" name="Nat. Commun.">
        <title>Ectomycorrhizal ecology is imprinted in the genome of the dominant symbiotic fungus Cenococcum geophilum.</title>
        <authorList>
            <consortium name="DOE Joint Genome Institute"/>
            <person name="Peter M."/>
            <person name="Kohler A."/>
            <person name="Ohm R.A."/>
            <person name="Kuo A."/>
            <person name="Krutzmann J."/>
            <person name="Morin E."/>
            <person name="Arend M."/>
            <person name="Barry K.W."/>
            <person name="Binder M."/>
            <person name="Choi C."/>
            <person name="Clum A."/>
            <person name="Copeland A."/>
            <person name="Grisel N."/>
            <person name="Haridas S."/>
            <person name="Kipfer T."/>
            <person name="LaButti K."/>
            <person name="Lindquist E."/>
            <person name="Lipzen A."/>
            <person name="Maire R."/>
            <person name="Meier B."/>
            <person name="Mihaltcheva S."/>
            <person name="Molinier V."/>
            <person name="Murat C."/>
            <person name="Poggeler S."/>
            <person name="Quandt C.A."/>
            <person name="Sperisen C."/>
            <person name="Tritt A."/>
            <person name="Tisserant E."/>
            <person name="Crous P.W."/>
            <person name="Henrissat B."/>
            <person name="Nehls U."/>
            <person name="Egli S."/>
            <person name="Spatafora J.W."/>
            <person name="Grigoriev I.V."/>
            <person name="Martin F.M."/>
        </authorList>
    </citation>
    <scope>NUCLEOTIDE SEQUENCE [LARGE SCALE GENOMIC DNA]</scope>
    <source>
        <strain evidence="8 9">CBS 459.81</strain>
    </source>
</reference>
<dbReference type="AlphaFoldDB" id="A0A8E2EMM8"/>
<evidence type="ECO:0000256" key="1">
    <source>
        <dbReference type="ARBA" id="ARBA00004141"/>
    </source>
</evidence>
<keyword evidence="3 6" id="KW-0812">Transmembrane</keyword>
<dbReference type="OrthoDB" id="4139357at2759"/>
<evidence type="ECO:0000256" key="5">
    <source>
        <dbReference type="ARBA" id="ARBA00023136"/>
    </source>
</evidence>
<name>A0A8E2EMM8_9PEZI</name>
<evidence type="ECO:0000256" key="2">
    <source>
        <dbReference type="ARBA" id="ARBA00022448"/>
    </source>
</evidence>
<keyword evidence="5 6" id="KW-0472">Membrane</keyword>
<feature type="transmembrane region" description="Helical" evidence="6">
    <location>
        <begin position="31"/>
        <end position="50"/>
    </location>
</feature>
<evidence type="ECO:0000259" key="7">
    <source>
        <dbReference type="PROSITE" id="PS50850"/>
    </source>
</evidence>
<keyword evidence="9" id="KW-1185">Reference proteome</keyword>
<feature type="transmembrane region" description="Helical" evidence="6">
    <location>
        <begin position="62"/>
        <end position="80"/>
    </location>
</feature>
<dbReference type="EMBL" id="KV744806">
    <property type="protein sequence ID" value="OCK86293.1"/>
    <property type="molecule type" value="Genomic_DNA"/>
</dbReference>
<feature type="transmembrane region" description="Helical" evidence="6">
    <location>
        <begin position="356"/>
        <end position="381"/>
    </location>
</feature>
<protein>
    <submittedName>
        <fullName evidence="8">MFS general substrate transporter</fullName>
    </submittedName>
</protein>
<dbReference type="InterPro" id="IPR036259">
    <property type="entry name" value="MFS_trans_sf"/>
</dbReference>
<proteinExistence type="predicted"/>
<dbReference type="CDD" id="cd06179">
    <property type="entry name" value="MFS_TRI12_like"/>
    <property type="match status" value="1"/>
</dbReference>
<feature type="transmembrane region" description="Helical" evidence="6">
    <location>
        <begin position="151"/>
        <end position="170"/>
    </location>
</feature>
<feature type="transmembrane region" description="Helical" evidence="6">
    <location>
        <begin position="191"/>
        <end position="211"/>
    </location>
</feature>
<dbReference type="PANTHER" id="PTHR23501:SF109">
    <property type="entry name" value="MAJOR FACILITATOR SUPERFAMILY (MFS) PROFILE DOMAIN-CONTAINING PROTEIN-RELATED"/>
    <property type="match status" value="1"/>
</dbReference>
<evidence type="ECO:0000256" key="3">
    <source>
        <dbReference type="ARBA" id="ARBA00022692"/>
    </source>
</evidence>